<accession>A0AAX4P2W7</accession>
<dbReference type="InterPro" id="IPR005467">
    <property type="entry name" value="His_kinase_dom"/>
</dbReference>
<feature type="domain" description="Response regulatory" evidence="6">
    <location>
        <begin position="792"/>
        <end position="906"/>
    </location>
</feature>
<dbReference type="SUPFAM" id="SSF52172">
    <property type="entry name" value="CheY-like"/>
    <property type="match status" value="1"/>
</dbReference>
<dbReference type="InterPro" id="IPR003594">
    <property type="entry name" value="HATPase_dom"/>
</dbReference>
<dbReference type="SUPFAM" id="SSF47384">
    <property type="entry name" value="Homodimeric domain of signal transducing histidine kinase"/>
    <property type="match status" value="1"/>
</dbReference>
<dbReference type="SMART" id="SM00388">
    <property type="entry name" value="HisKA"/>
    <property type="match status" value="1"/>
</dbReference>
<proteinExistence type="predicted"/>
<dbReference type="CDD" id="cd17546">
    <property type="entry name" value="REC_hyHK_CKI1_RcsC-like"/>
    <property type="match status" value="1"/>
</dbReference>
<dbReference type="Pfam" id="PF00072">
    <property type="entry name" value="Response_reg"/>
    <property type="match status" value="1"/>
</dbReference>
<dbReference type="Gene3D" id="1.10.287.130">
    <property type="match status" value="1"/>
</dbReference>
<name>A0AAX4P2W7_9CHLO</name>
<dbReference type="InterPro" id="IPR004358">
    <property type="entry name" value="Sig_transdc_His_kin-like_C"/>
</dbReference>
<organism evidence="7 8">
    <name type="scientific">Chloropicon roscoffensis</name>
    <dbReference type="NCBI Taxonomy" id="1461544"/>
    <lineage>
        <taxon>Eukaryota</taxon>
        <taxon>Viridiplantae</taxon>
        <taxon>Chlorophyta</taxon>
        <taxon>Chloropicophyceae</taxon>
        <taxon>Chloropicales</taxon>
        <taxon>Chloropicaceae</taxon>
        <taxon>Chloropicon</taxon>
    </lineage>
</organism>
<evidence type="ECO:0000259" key="6">
    <source>
        <dbReference type="PROSITE" id="PS50110"/>
    </source>
</evidence>
<dbReference type="InterPro" id="IPR011006">
    <property type="entry name" value="CheY-like_superfamily"/>
</dbReference>
<feature type="compositionally biased region" description="Low complexity" evidence="4">
    <location>
        <begin position="379"/>
        <end position="390"/>
    </location>
</feature>
<dbReference type="PRINTS" id="PR00344">
    <property type="entry name" value="BCTRLSENSOR"/>
</dbReference>
<dbReference type="Pfam" id="PF02518">
    <property type="entry name" value="HATPase_c"/>
    <property type="match status" value="1"/>
</dbReference>
<evidence type="ECO:0000256" key="3">
    <source>
        <dbReference type="SAM" id="Coils"/>
    </source>
</evidence>
<dbReference type="CDD" id="cd16922">
    <property type="entry name" value="HATPase_EvgS-ArcB-TorS-like"/>
    <property type="match status" value="1"/>
</dbReference>
<feature type="modified residue" description="4-aspartylphosphate" evidence="2">
    <location>
        <position position="841"/>
    </location>
</feature>
<evidence type="ECO:0000256" key="4">
    <source>
        <dbReference type="SAM" id="MobiDB-lite"/>
    </source>
</evidence>
<dbReference type="Proteomes" id="UP001472866">
    <property type="component" value="Chromosome 03"/>
</dbReference>
<dbReference type="Gene3D" id="3.40.50.2300">
    <property type="match status" value="1"/>
</dbReference>
<keyword evidence="8" id="KW-1185">Reference proteome</keyword>
<dbReference type="InterPro" id="IPR036890">
    <property type="entry name" value="HATPase_C_sf"/>
</dbReference>
<evidence type="ECO:0000256" key="1">
    <source>
        <dbReference type="ARBA" id="ARBA00022553"/>
    </source>
</evidence>
<evidence type="ECO:0000259" key="5">
    <source>
        <dbReference type="PROSITE" id="PS50109"/>
    </source>
</evidence>
<keyword evidence="1 2" id="KW-0597">Phosphoprotein</keyword>
<feature type="compositionally biased region" description="Polar residues" evidence="4">
    <location>
        <begin position="1"/>
        <end position="11"/>
    </location>
</feature>
<dbReference type="PANTHER" id="PTHR45339">
    <property type="entry name" value="HYBRID SIGNAL TRANSDUCTION HISTIDINE KINASE J"/>
    <property type="match status" value="1"/>
</dbReference>
<feature type="domain" description="Histidine kinase" evidence="5">
    <location>
        <begin position="540"/>
        <end position="763"/>
    </location>
</feature>
<sequence>MSSSAHSNVGSDTEGADAGSNSGFMKAGKVKKTESEDDKKNKAAAAQQVSSLVKNSSTKLVGLQKESLQIEETILVAQRRVHFQRSEAQRSVAESKEALQLRERQELEKDGLMDLQDWEANERLKRKELKEALLQTCDLLKEKIAEIKQLRDAENKADQLRMALAQRRKQFQISARHIEDSEKRERLELTESHERAARNLSAWQEIDMRFKDKNEQELVLRQNKLKAQQLKEFQQKEAEQLRELQHLKAKYRLAELDEDLSFTERFEIAKEERLFQLNKLDLNQKLEKQRLKKKIRVLKESARKANLVENQAIKASLLKDDQQKREKQLLDMQKKHAEQLRQSFEQELKMRAEDFQEKLSREELSLSGSHTGSRGGGSTSSSITRGTAASLESEDSGSASGGKVGIAEDVQDLDSAEMKAVLDRQKKEAEEAIKIAKDEIKLLADRLESEKDKAMNDHKTEDEKTIKDYEEKKAATRHAQEVEMMNLIKLHNREKGEMKNAHLRELENLNKSIQIEKQLHEQSLSESQVASEAKSEFLSFVCHELRNPLSGIVAIVDMLIDNKKLKGEVAESVRTIKQESELMCAIVNDVLDYAKIEANMLVLDPVDFNVRSMISKAMSEQKEVAKRSCPDVEMKFEIDPAVPKMIKADTTRMRQVLLNLVSNSIKFTFQGFIKVKVELDKDTFRKRLKFSVSDSGIGIPEKDLEHIFSAFSQSKPSITREFGGTGLGLSISKALIECMGGTIGVESTYGEGTLFWFTVLFSKAEKASKETGPKSQSDKAKDHGPSSIAGLSFLVAEDSTTLRKLWTRLLEEQGCTVDAVGNGAEALSLCEKNYYDVVLMDITMPVLSGDQAVKKLRKGGWDGIVVALTGNALEIDQEEFLAAGMDAVLTKPFQMERLRLLIMEQLKKKAKRT</sequence>
<dbReference type="SUPFAM" id="SSF55874">
    <property type="entry name" value="ATPase domain of HSP90 chaperone/DNA topoisomerase II/histidine kinase"/>
    <property type="match status" value="1"/>
</dbReference>
<gene>
    <name evidence="7" type="ORF">HKI87_03g19150</name>
</gene>
<dbReference type="Gene3D" id="3.30.565.10">
    <property type="entry name" value="Histidine kinase-like ATPase, C-terminal domain"/>
    <property type="match status" value="1"/>
</dbReference>
<dbReference type="InterPro" id="IPR001789">
    <property type="entry name" value="Sig_transdc_resp-reg_receiver"/>
</dbReference>
<dbReference type="InterPro" id="IPR003661">
    <property type="entry name" value="HisK_dim/P_dom"/>
</dbReference>
<dbReference type="EMBL" id="CP151503">
    <property type="protein sequence ID" value="WZN60386.1"/>
    <property type="molecule type" value="Genomic_DNA"/>
</dbReference>
<dbReference type="PANTHER" id="PTHR45339:SF5">
    <property type="entry name" value="HISTIDINE KINASE"/>
    <property type="match status" value="1"/>
</dbReference>
<dbReference type="CDD" id="cd00082">
    <property type="entry name" value="HisKA"/>
    <property type="match status" value="1"/>
</dbReference>
<dbReference type="FunFam" id="3.30.565.10:FF:000010">
    <property type="entry name" value="Sensor histidine kinase RcsC"/>
    <property type="match status" value="1"/>
</dbReference>
<feature type="coiled-coil region" evidence="3">
    <location>
        <begin position="419"/>
        <end position="464"/>
    </location>
</feature>
<keyword evidence="7" id="KW-0808">Transferase</keyword>
<dbReference type="PROSITE" id="PS50109">
    <property type="entry name" value="HIS_KIN"/>
    <property type="match status" value="1"/>
</dbReference>
<dbReference type="Pfam" id="PF00512">
    <property type="entry name" value="HisKA"/>
    <property type="match status" value="1"/>
</dbReference>
<reference evidence="7 8" key="1">
    <citation type="submission" date="2024-03" db="EMBL/GenBank/DDBJ databases">
        <title>Complete genome sequence of the green alga Chloropicon roscoffensis RCC1871.</title>
        <authorList>
            <person name="Lemieux C."/>
            <person name="Pombert J.-F."/>
            <person name="Otis C."/>
            <person name="Turmel M."/>
        </authorList>
    </citation>
    <scope>NUCLEOTIDE SEQUENCE [LARGE SCALE GENOMIC DNA]</scope>
    <source>
        <strain evidence="7 8">RCC1871</strain>
    </source>
</reference>
<dbReference type="InterPro" id="IPR036097">
    <property type="entry name" value="HisK_dim/P_sf"/>
</dbReference>
<feature type="compositionally biased region" description="Basic and acidic residues" evidence="4">
    <location>
        <begin position="31"/>
        <end position="41"/>
    </location>
</feature>
<evidence type="ECO:0000256" key="2">
    <source>
        <dbReference type="PROSITE-ProRule" id="PRU00169"/>
    </source>
</evidence>
<protein>
    <submittedName>
        <fullName evidence="7">Signal transduction histidine kinase</fullName>
    </submittedName>
</protein>
<evidence type="ECO:0000313" key="8">
    <source>
        <dbReference type="Proteomes" id="UP001472866"/>
    </source>
</evidence>
<evidence type="ECO:0000313" key="7">
    <source>
        <dbReference type="EMBL" id="WZN60386.1"/>
    </source>
</evidence>
<feature type="region of interest" description="Disordered" evidence="4">
    <location>
        <begin position="360"/>
        <end position="410"/>
    </location>
</feature>
<dbReference type="SMART" id="SM00448">
    <property type="entry name" value="REC"/>
    <property type="match status" value="1"/>
</dbReference>
<dbReference type="PROSITE" id="PS50110">
    <property type="entry name" value="RESPONSE_REGULATORY"/>
    <property type="match status" value="1"/>
</dbReference>
<keyword evidence="3" id="KW-0175">Coiled coil</keyword>
<dbReference type="GO" id="GO:0000155">
    <property type="term" value="F:phosphorelay sensor kinase activity"/>
    <property type="evidence" value="ECO:0007669"/>
    <property type="project" value="InterPro"/>
</dbReference>
<feature type="region of interest" description="Disordered" evidence="4">
    <location>
        <begin position="1"/>
        <end position="49"/>
    </location>
</feature>
<dbReference type="AlphaFoldDB" id="A0AAX4P2W7"/>
<dbReference type="SMART" id="SM00387">
    <property type="entry name" value="HATPase_c"/>
    <property type="match status" value="1"/>
</dbReference>
<feature type="coiled-coil region" evidence="3">
    <location>
        <begin position="115"/>
        <end position="170"/>
    </location>
</feature>
<keyword evidence="7" id="KW-0418">Kinase</keyword>